<evidence type="ECO:0000313" key="1">
    <source>
        <dbReference type="EMBL" id="KKT80854.1"/>
    </source>
</evidence>
<gene>
    <name evidence="1" type="ORF">UW79_C0033G0008</name>
</gene>
<evidence type="ECO:0000313" key="2">
    <source>
        <dbReference type="Proteomes" id="UP000034032"/>
    </source>
</evidence>
<dbReference type="AlphaFoldDB" id="A0A0G1N9G6"/>
<sequence length="185" mass="21423">MMGVRLGDVLRDLMIKKFTGEGAGKYYPRGSGTAYYRMSYFPAKMELRHKSPWSPGEERIVVQYAEDFLDFKTIDFYLDNRHYKTLTGDKPYEGDNDDGLGIFTKYLFNDPRLALMWAESIQPLPAEGSGECNAITVLDLPDYIKVVCDFFTDDRGQLTKMRIHQFLMGKEMRSQNMDIFFAMPE</sequence>
<dbReference type="Proteomes" id="UP000034032">
    <property type="component" value="Unassembled WGS sequence"/>
</dbReference>
<name>A0A0G1N9G6_9BACT</name>
<reference evidence="1 2" key="1">
    <citation type="journal article" date="2015" name="Nature">
        <title>rRNA introns, odd ribosomes, and small enigmatic genomes across a large radiation of phyla.</title>
        <authorList>
            <person name="Brown C.T."/>
            <person name="Hug L.A."/>
            <person name="Thomas B.C."/>
            <person name="Sharon I."/>
            <person name="Castelle C.J."/>
            <person name="Singh A."/>
            <person name="Wilkins M.J."/>
            <person name="Williams K.H."/>
            <person name="Banfield J.F."/>
        </authorList>
    </citation>
    <scope>NUCLEOTIDE SEQUENCE [LARGE SCALE GENOMIC DNA]</scope>
</reference>
<organism evidence="1 2">
    <name type="scientific">Candidatus Yanofskybacteria bacterium GW2011_GWA2_44_9</name>
    <dbReference type="NCBI Taxonomy" id="1619025"/>
    <lineage>
        <taxon>Bacteria</taxon>
        <taxon>Candidatus Yanofskyibacteriota</taxon>
    </lineage>
</organism>
<comment type="caution">
    <text evidence="1">The sequence shown here is derived from an EMBL/GenBank/DDBJ whole genome shotgun (WGS) entry which is preliminary data.</text>
</comment>
<proteinExistence type="predicted"/>
<protein>
    <submittedName>
        <fullName evidence="1">Uncharacterized protein</fullName>
    </submittedName>
</protein>
<accession>A0A0G1N9G6</accession>
<dbReference type="EMBL" id="LCJR01000033">
    <property type="protein sequence ID" value="KKT80854.1"/>
    <property type="molecule type" value="Genomic_DNA"/>
</dbReference>